<feature type="domain" description="HTH cro/C1-type" evidence="1">
    <location>
        <begin position="63"/>
        <end position="111"/>
    </location>
</feature>
<gene>
    <name evidence="2" type="ORF">BN938_1684</name>
</gene>
<dbReference type="PATRIC" id="fig|1433126.3.peg.1660"/>
<dbReference type="InterPro" id="IPR010982">
    <property type="entry name" value="Lambda_DNA-bd_dom_sf"/>
</dbReference>
<dbReference type="SMART" id="SM00530">
    <property type="entry name" value="HTH_XRE"/>
    <property type="match status" value="1"/>
</dbReference>
<evidence type="ECO:0000259" key="1">
    <source>
        <dbReference type="PROSITE" id="PS50943"/>
    </source>
</evidence>
<dbReference type="eggNOG" id="COG5499">
    <property type="taxonomic scope" value="Bacteria"/>
</dbReference>
<dbReference type="AlphaFoldDB" id="A0A060RDF7"/>
<protein>
    <submittedName>
        <fullName evidence="2">Helix-turn-helix domain protein</fullName>
    </submittedName>
</protein>
<dbReference type="PROSITE" id="PS50943">
    <property type="entry name" value="HTH_CROC1"/>
    <property type="match status" value="1"/>
</dbReference>
<dbReference type="HOGENOM" id="CLU_125852_1_0_10"/>
<dbReference type="Gene3D" id="1.10.260.40">
    <property type="entry name" value="lambda repressor-like DNA-binding domains"/>
    <property type="match status" value="1"/>
</dbReference>
<dbReference type="EMBL" id="HG934468">
    <property type="protein sequence ID" value="CDN31764.1"/>
    <property type="molecule type" value="Genomic_DNA"/>
</dbReference>
<organism evidence="2 3">
    <name type="scientific">Mucinivorans hirudinis</name>
    <dbReference type="NCBI Taxonomy" id="1433126"/>
    <lineage>
        <taxon>Bacteria</taxon>
        <taxon>Pseudomonadati</taxon>
        <taxon>Bacteroidota</taxon>
        <taxon>Bacteroidia</taxon>
        <taxon>Bacteroidales</taxon>
        <taxon>Rikenellaceae</taxon>
        <taxon>Mucinivorans</taxon>
    </lineage>
</organism>
<dbReference type="Proteomes" id="UP000027616">
    <property type="component" value="Chromosome I"/>
</dbReference>
<dbReference type="SUPFAM" id="SSF47413">
    <property type="entry name" value="lambda repressor-like DNA-binding domains"/>
    <property type="match status" value="1"/>
</dbReference>
<proteinExistence type="predicted"/>
<dbReference type="STRING" id="1433126.BN938_1684"/>
<dbReference type="CDD" id="cd00093">
    <property type="entry name" value="HTH_XRE"/>
    <property type="match status" value="1"/>
</dbReference>
<evidence type="ECO:0000313" key="2">
    <source>
        <dbReference type="EMBL" id="CDN31764.1"/>
    </source>
</evidence>
<reference evidence="2 3" key="1">
    <citation type="journal article" date="2015" name="Genome Announc.">
        <title>Complete Genome Sequence of the Novel Leech Symbiont Mucinivorans hirudinis M3T.</title>
        <authorList>
            <person name="Nelson M.C."/>
            <person name="Bomar L."/>
            <person name="Graf J."/>
        </authorList>
    </citation>
    <scope>NUCLEOTIDE SEQUENCE [LARGE SCALE GENOMIC DNA]</scope>
    <source>
        <strain evidence="3">M3</strain>
    </source>
</reference>
<dbReference type="KEGG" id="rbc:BN938_1684"/>
<evidence type="ECO:0000313" key="3">
    <source>
        <dbReference type="Proteomes" id="UP000027616"/>
    </source>
</evidence>
<dbReference type="InterPro" id="IPR001387">
    <property type="entry name" value="Cro/C1-type_HTH"/>
</dbReference>
<sequence length="114" mass="12945">MQYIAAMERIEELLPIVDEQTPENDKNSVELVLLSNLVADYDEEHYPIKQPSLADVLKLRMFEMRLTQKNIAEMLGVSPSRISEYLTGKSEPTLKVARDINRKLSIDASIILGV</sequence>
<name>A0A060RDF7_9BACT</name>
<keyword evidence="3" id="KW-1185">Reference proteome</keyword>
<accession>A0A060RDF7</accession>
<dbReference type="Pfam" id="PF01381">
    <property type="entry name" value="HTH_3"/>
    <property type="match status" value="1"/>
</dbReference>
<dbReference type="GO" id="GO:0003677">
    <property type="term" value="F:DNA binding"/>
    <property type="evidence" value="ECO:0007669"/>
    <property type="project" value="InterPro"/>
</dbReference>